<keyword evidence="2" id="KW-1185">Reference proteome</keyword>
<accession>A0A6I9PK36</accession>
<dbReference type="PANTHER" id="PTHR45872">
    <property type="entry name" value="RHO GUANINE NUCLEOTIDE EXCHANGE FACTOR 2, ISOFORM D"/>
    <property type="match status" value="1"/>
</dbReference>
<dbReference type="GeneID" id="104959820"/>
<feature type="non-terminal residue" evidence="3">
    <location>
        <position position="1"/>
    </location>
</feature>
<evidence type="ECO:0000313" key="2">
    <source>
        <dbReference type="Proteomes" id="UP000504611"/>
    </source>
</evidence>
<feature type="non-terminal residue" evidence="3">
    <location>
        <position position="192"/>
    </location>
</feature>
<dbReference type="RefSeq" id="XP_010786031.1">
    <property type="nucleotide sequence ID" value="XM_010787729.1"/>
</dbReference>
<feature type="region of interest" description="Disordered" evidence="1">
    <location>
        <begin position="146"/>
        <end position="170"/>
    </location>
</feature>
<organism evidence="2 3">
    <name type="scientific">Notothenia coriiceps</name>
    <name type="common">black rockcod</name>
    <dbReference type="NCBI Taxonomy" id="8208"/>
    <lineage>
        <taxon>Eukaryota</taxon>
        <taxon>Metazoa</taxon>
        <taxon>Chordata</taxon>
        <taxon>Craniata</taxon>
        <taxon>Vertebrata</taxon>
        <taxon>Euteleostomi</taxon>
        <taxon>Actinopterygii</taxon>
        <taxon>Neopterygii</taxon>
        <taxon>Teleostei</taxon>
        <taxon>Neoteleostei</taxon>
        <taxon>Acanthomorphata</taxon>
        <taxon>Eupercaria</taxon>
        <taxon>Perciformes</taxon>
        <taxon>Notothenioidei</taxon>
        <taxon>Nototheniidae</taxon>
        <taxon>Notothenia</taxon>
    </lineage>
</organism>
<feature type="region of interest" description="Disordered" evidence="1">
    <location>
        <begin position="1"/>
        <end position="97"/>
    </location>
</feature>
<dbReference type="GO" id="GO:0005737">
    <property type="term" value="C:cytoplasm"/>
    <property type="evidence" value="ECO:0007669"/>
    <property type="project" value="TreeGrafter"/>
</dbReference>
<feature type="compositionally biased region" description="Polar residues" evidence="1">
    <location>
        <begin position="31"/>
        <end position="40"/>
    </location>
</feature>
<protein>
    <submittedName>
        <fullName evidence="3">Rho guanine nucleotide exchange factor 12-like</fullName>
    </submittedName>
</protein>
<dbReference type="AlphaFoldDB" id="A0A6I9PK36"/>
<dbReference type="GO" id="GO:0007186">
    <property type="term" value="P:G protein-coupled receptor signaling pathway"/>
    <property type="evidence" value="ECO:0007669"/>
    <property type="project" value="TreeGrafter"/>
</dbReference>
<evidence type="ECO:0000256" key="1">
    <source>
        <dbReference type="SAM" id="MobiDB-lite"/>
    </source>
</evidence>
<reference evidence="3" key="1">
    <citation type="submission" date="2025-08" db="UniProtKB">
        <authorList>
            <consortium name="RefSeq"/>
        </authorList>
    </citation>
    <scope>IDENTIFICATION</scope>
    <source>
        <tissue evidence="3">Muscle</tissue>
    </source>
</reference>
<feature type="compositionally biased region" description="Low complexity" evidence="1">
    <location>
        <begin position="45"/>
        <end position="72"/>
    </location>
</feature>
<gene>
    <name evidence="3" type="primary">LOC104959820</name>
</gene>
<proteinExistence type="predicted"/>
<dbReference type="GO" id="GO:0001664">
    <property type="term" value="F:G protein-coupled receptor binding"/>
    <property type="evidence" value="ECO:0007669"/>
    <property type="project" value="TreeGrafter"/>
</dbReference>
<dbReference type="Proteomes" id="UP000504611">
    <property type="component" value="Unplaced"/>
</dbReference>
<feature type="compositionally biased region" description="Pro residues" evidence="1">
    <location>
        <begin position="13"/>
        <end position="28"/>
    </location>
</feature>
<dbReference type="KEGG" id="ncc:104959820"/>
<dbReference type="GO" id="GO:0005085">
    <property type="term" value="F:guanyl-nucleotide exchange factor activity"/>
    <property type="evidence" value="ECO:0007669"/>
    <property type="project" value="TreeGrafter"/>
</dbReference>
<sequence>GKAVEMNKQRSPKPLPPASLLPEQPDPPSGSARSRGNLSDGSDAGTHSNTHSSPSNTHSSSSSSSNTHTSPTLSPPPGHLSDSGHDSDSNVSPFCLQPRLGDVLPVENQDGVCSPTGSQFDFSASNLEQLVEEDPDPFRMEVQCPVSSDVQSEEDQGERESEAPPLNWQSLVSRGVLESLTPQEIKRQEVIN</sequence>
<evidence type="ECO:0000313" key="3">
    <source>
        <dbReference type="RefSeq" id="XP_010786031.1"/>
    </source>
</evidence>
<dbReference type="PANTHER" id="PTHR45872:SF2">
    <property type="entry name" value="RHO GUANINE NUCLEOTIDE EXCHANGE FACTOR 2, ISOFORM D"/>
    <property type="match status" value="1"/>
</dbReference>
<name>A0A6I9PK36_9TELE</name>